<dbReference type="Proteomes" id="UP001596004">
    <property type="component" value="Unassembled WGS sequence"/>
</dbReference>
<keyword evidence="2" id="KW-0812">Transmembrane</keyword>
<dbReference type="EMBL" id="JBHSFP010000028">
    <property type="protein sequence ID" value="MFC4535123.1"/>
    <property type="molecule type" value="Genomic_DNA"/>
</dbReference>
<dbReference type="Pfam" id="PF04203">
    <property type="entry name" value="Sortase"/>
    <property type="match status" value="1"/>
</dbReference>
<keyword evidence="1" id="KW-0378">Hydrolase</keyword>
<gene>
    <name evidence="3" type="ORF">ACFO60_30545</name>
</gene>
<dbReference type="InterPro" id="IPR042001">
    <property type="entry name" value="Sortase_F"/>
</dbReference>
<keyword evidence="2" id="KW-1133">Transmembrane helix</keyword>
<keyword evidence="4" id="KW-1185">Reference proteome</keyword>
<evidence type="ECO:0000313" key="4">
    <source>
        <dbReference type="Proteomes" id="UP001596004"/>
    </source>
</evidence>
<comment type="caution">
    <text evidence="3">The sequence shown here is derived from an EMBL/GenBank/DDBJ whole genome shotgun (WGS) entry which is preliminary data.</text>
</comment>
<protein>
    <submittedName>
        <fullName evidence="3">Class F sortase</fullName>
    </submittedName>
</protein>
<dbReference type="InterPro" id="IPR005754">
    <property type="entry name" value="Sortase"/>
</dbReference>
<evidence type="ECO:0000256" key="1">
    <source>
        <dbReference type="ARBA" id="ARBA00022801"/>
    </source>
</evidence>
<reference evidence="4" key="1">
    <citation type="journal article" date="2019" name="Int. J. Syst. Evol. Microbiol.">
        <title>The Global Catalogue of Microorganisms (GCM) 10K type strain sequencing project: providing services to taxonomists for standard genome sequencing and annotation.</title>
        <authorList>
            <consortium name="The Broad Institute Genomics Platform"/>
            <consortium name="The Broad Institute Genome Sequencing Center for Infectious Disease"/>
            <person name="Wu L."/>
            <person name="Ma J."/>
        </authorList>
    </citation>
    <scope>NUCLEOTIDE SEQUENCE [LARGE SCALE GENOMIC DNA]</scope>
    <source>
        <strain evidence="4">CGMCC 4.7132</strain>
    </source>
</reference>
<dbReference type="InterPro" id="IPR023365">
    <property type="entry name" value="Sortase_dom-sf"/>
</dbReference>
<keyword evidence="2" id="KW-0472">Membrane</keyword>
<feature type="transmembrane region" description="Helical" evidence="2">
    <location>
        <begin position="6"/>
        <end position="25"/>
    </location>
</feature>
<dbReference type="SUPFAM" id="SSF63817">
    <property type="entry name" value="Sortase"/>
    <property type="match status" value="1"/>
</dbReference>
<name>A0ABV9CQS0_9ACTN</name>
<proteinExistence type="predicted"/>
<evidence type="ECO:0000313" key="3">
    <source>
        <dbReference type="EMBL" id="MFC4535123.1"/>
    </source>
</evidence>
<dbReference type="RefSeq" id="WP_380847099.1">
    <property type="nucleotide sequence ID" value="NZ_JBHSFP010000028.1"/>
</dbReference>
<dbReference type="NCBIfam" id="NF033748">
    <property type="entry name" value="class_F_sortase"/>
    <property type="match status" value="1"/>
</dbReference>
<sequence>MADSPKWLKVVAIGFVMGTVMFALTNRDKDVAAPRQAAVPKRLDIPSLNLKAPLMKLGLGDDGEVELPPFEKPAMAGWFDQSVVPGDSGASVIIGHVDTKTAPAVFYRLRDVKKGAVVKILRSDGRTATYKVDSVEQVAKNDFPAQRVYVEDGLRLVTCGGAFDRKTHEYLDNIIVYASRQSPRDTPLKALPAPVS</sequence>
<organism evidence="3 4">
    <name type="scientific">Sphaerisporangium dianthi</name>
    <dbReference type="NCBI Taxonomy" id="1436120"/>
    <lineage>
        <taxon>Bacteria</taxon>
        <taxon>Bacillati</taxon>
        <taxon>Actinomycetota</taxon>
        <taxon>Actinomycetes</taxon>
        <taxon>Streptosporangiales</taxon>
        <taxon>Streptosporangiaceae</taxon>
        <taxon>Sphaerisporangium</taxon>
    </lineage>
</organism>
<dbReference type="Gene3D" id="2.40.260.10">
    <property type="entry name" value="Sortase"/>
    <property type="match status" value="1"/>
</dbReference>
<evidence type="ECO:0000256" key="2">
    <source>
        <dbReference type="SAM" id="Phobius"/>
    </source>
</evidence>
<accession>A0ABV9CQS0</accession>
<dbReference type="CDD" id="cd05829">
    <property type="entry name" value="Sortase_F"/>
    <property type="match status" value="1"/>
</dbReference>